<keyword evidence="9" id="KW-1185">Reference proteome</keyword>
<comment type="subcellular location">
    <subcellularLocation>
        <location evidence="1">Membrane</location>
        <topology evidence="1">Multi-pass membrane protein</topology>
    </subcellularLocation>
</comment>
<keyword evidence="2 6" id="KW-0812">Transmembrane</keyword>
<feature type="region of interest" description="Disordered" evidence="5">
    <location>
        <begin position="845"/>
        <end position="866"/>
    </location>
</feature>
<evidence type="ECO:0000256" key="1">
    <source>
        <dbReference type="ARBA" id="ARBA00004141"/>
    </source>
</evidence>
<feature type="region of interest" description="Disordered" evidence="5">
    <location>
        <begin position="774"/>
        <end position="825"/>
    </location>
</feature>
<feature type="domain" description="Polycystin cation channel PKD1/PKD2" evidence="7">
    <location>
        <begin position="427"/>
        <end position="615"/>
    </location>
</feature>
<evidence type="ECO:0000313" key="9">
    <source>
        <dbReference type="Proteomes" id="UP001189429"/>
    </source>
</evidence>
<dbReference type="EMBL" id="CAUYUJ010018870">
    <property type="protein sequence ID" value="CAK0886938.1"/>
    <property type="molecule type" value="Genomic_DNA"/>
</dbReference>
<evidence type="ECO:0000256" key="6">
    <source>
        <dbReference type="SAM" id="Phobius"/>
    </source>
</evidence>
<dbReference type="Pfam" id="PF08016">
    <property type="entry name" value="PKD_channel"/>
    <property type="match status" value="1"/>
</dbReference>
<gene>
    <name evidence="8" type="ORF">PCOR1329_LOCUS68145</name>
</gene>
<name>A0ABN9WK52_9DINO</name>
<evidence type="ECO:0000256" key="5">
    <source>
        <dbReference type="SAM" id="MobiDB-lite"/>
    </source>
</evidence>
<proteinExistence type="predicted"/>
<feature type="transmembrane region" description="Helical" evidence="6">
    <location>
        <begin position="582"/>
        <end position="608"/>
    </location>
</feature>
<evidence type="ECO:0000259" key="7">
    <source>
        <dbReference type="Pfam" id="PF08016"/>
    </source>
</evidence>
<dbReference type="Gene3D" id="1.10.287.70">
    <property type="match status" value="1"/>
</dbReference>
<dbReference type="InterPro" id="IPR051223">
    <property type="entry name" value="Polycystin"/>
</dbReference>
<feature type="transmembrane region" description="Helical" evidence="6">
    <location>
        <begin position="476"/>
        <end position="502"/>
    </location>
</feature>
<protein>
    <recommendedName>
        <fullName evidence="7">Polycystin cation channel PKD1/PKD2 domain-containing protein</fullName>
    </recommendedName>
</protein>
<feature type="compositionally biased region" description="Basic and acidic residues" evidence="5">
    <location>
        <begin position="849"/>
        <end position="866"/>
    </location>
</feature>
<feature type="transmembrane region" description="Helical" evidence="6">
    <location>
        <begin position="64"/>
        <end position="84"/>
    </location>
</feature>
<keyword evidence="4 6" id="KW-0472">Membrane</keyword>
<evidence type="ECO:0000256" key="4">
    <source>
        <dbReference type="ARBA" id="ARBA00023136"/>
    </source>
</evidence>
<dbReference type="Proteomes" id="UP001189429">
    <property type="component" value="Unassembled WGS sequence"/>
</dbReference>
<evidence type="ECO:0000256" key="3">
    <source>
        <dbReference type="ARBA" id="ARBA00022989"/>
    </source>
</evidence>
<feature type="compositionally biased region" description="Basic and acidic residues" evidence="5">
    <location>
        <begin position="8"/>
        <end position="22"/>
    </location>
</feature>
<keyword evidence="3 6" id="KW-1133">Transmembrane helix</keyword>
<evidence type="ECO:0000256" key="2">
    <source>
        <dbReference type="ARBA" id="ARBA00022692"/>
    </source>
</evidence>
<evidence type="ECO:0000313" key="8">
    <source>
        <dbReference type="EMBL" id="CAK0886938.1"/>
    </source>
</evidence>
<sequence length="906" mass="102381">MSADDPVMQDRRDNAVSARSEVEGPVRKAKDILRRSALASTADIIERKIIKEALMESKRRWGNCMMLPIMWFFFIFYALAASMLEDPGQRHLVESPIREALMPMLENGESPTPDMLQGVVVVPDVWTFLAETYVPLFFAQNDSLGNPMPEEEWGTMFQYNQLLGVVKMDMQRAAEKGCDEVVSGTSAWFGMPTCLGGTCEDLKTSHMKCFPSTGLSAEPFGVPWAEVPDVGGTPAMEHYLGANLTGGPDEILRCTDEAFTTHGCDTLWRRLAYLREDFAWMAYSTNNIISPVVPDEPSTFRMYLDSRDPAAKTNARLQYLQDREWLDDHTVALSLTALYANTDLDKPWIVQVKVSLEFSRGGGVFTFLDMTSFSTSFWGSGSNGVIFAGFFFGSLIISTWSLRHQFLQFKDDRDWKILVNGANGVTLLSVIFGWITIAMYIVKLQRLDAVKDAINKYNDEISNSVAFDLHDAVDDMVGLIVTLRSIIAFATILFNLRAFVSLQFQPRLAVVIRTLIDSSSDMFHFMIIMLSTIIAFALSGMILFGKRLQDFCTPWAALMTCFKIMMENEYKWMELSADHSSYYSALMWTVVYLSIGVVLLLNMVLAIIMDVYQEVRQESGDSMTIIADTIYLYHNARYRKQWISERAILAALPEMPNYITKKDIKDRFPDMHQFQFDYILRNCRNKANIISRVGIGSGEMAEMVGAIHICLEQALADMADMKERGWMCKGLEVQERGDREHVKDILTSVAVQNHWMGLAQHHLATLKEEMMGPQEPHDLLEGPAEDGEERERHAGVRPEKWRQRHRKGPGRQGVGPRRPSCRRRAPTLAARSSCAVFPAGPLSCRHPLRRGEEKTEKGGGNREQRQMSRATRDLLLFYAAVLPAVCFYVTPVLVSRAASRVYSLLG</sequence>
<comment type="caution">
    <text evidence="8">The sequence shown here is derived from an EMBL/GenBank/DDBJ whole genome shotgun (WGS) entry which is preliminary data.</text>
</comment>
<organism evidence="8 9">
    <name type="scientific">Prorocentrum cordatum</name>
    <dbReference type="NCBI Taxonomy" id="2364126"/>
    <lineage>
        <taxon>Eukaryota</taxon>
        <taxon>Sar</taxon>
        <taxon>Alveolata</taxon>
        <taxon>Dinophyceae</taxon>
        <taxon>Prorocentrales</taxon>
        <taxon>Prorocentraceae</taxon>
        <taxon>Prorocentrum</taxon>
    </lineage>
</organism>
<accession>A0ABN9WK52</accession>
<feature type="transmembrane region" description="Helical" evidence="6">
    <location>
        <begin position="417"/>
        <end position="442"/>
    </location>
</feature>
<dbReference type="PANTHER" id="PTHR10877:SF183">
    <property type="entry name" value="AT14535P-RELATED"/>
    <property type="match status" value="1"/>
</dbReference>
<dbReference type="InterPro" id="IPR013122">
    <property type="entry name" value="PKD1_2_channel"/>
</dbReference>
<feature type="compositionally biased region" description="Basic and acidic residues" evidence="5">
    <location>
        <begin position="789"/>
        <end position="801"/>
    </location>
</feature>
<feature type="transmembrane region" description="Helical" evidence="6">
    <location>
        <begin position="874"/>
        <end position="894"/>
    </location>
</feature>
<feature type="region of interest" description="Disordered" evidence="5">
    <location>
        <begin position="1"/>
        <end position="22"/>
    </location>
</feature>
<reference evidence="8" key="1">
    <citation type="submission" date="2023-10" db="EMBL/GenBank/DDBJ databases">
        <authorList>
            <person name="Chen Y."/>
            <person name="Shah S."/>
            <person name="Dougan E. K."/>
            <person name="Thang M."/>
            <person name="Chan C."/>
        </authorList>
    </citation>
    <scope>NUCLEOTIDE SEQUENCE [LARGE SCALE GENOMIC DNA]</scope>
</reference>
<feature type="transmembrane region" description="Helical" evidence="6">
    <location>
        <begin position="523"/>
        <end position="544"/>
    </location>
</feature>
<dbReference type="PANTHER" id="PTHR10877">
    <property type="entry name" value="POLYCYSTIN FAMILY MEMBER"/>
    <property type="match status" value="1"/>
</dbReference>
<feature type="transmembrane region" description="Helical" evidence="6">
    <location>
        <begin position="377"/>
        <end position="397"/>
    </location>
</feature>